<dbReference type="OrthoDB" id="9815009at2"/>
<dbReference type="PANTHER" id="PTHR34580:SF1">
    <property type="entry name" value="PROTEIN PAFC"/>
    <property type="match status" value="1"/>
</dbReference>
<dbReference type="InterPro" id="IPR028349">
    <property type="entry name" value="PafC-like"/>
</dbReference>
<dbReference type="PROSITE" id="PS52050">
    <property type="entry name" value="WYL"/>
    <property type="match status" value="1"/>
</dbReference>
<evidence type="ECO:0000256" key="1">
    <source>
        <dbReference type="ARBA" id="ARBA00023015"/>
    </source>
</evidence>
<evidence type="ECO:0000313" key="5">
    <source>
        <dbReference type="Proteomes" id="UP000295418"/>
    </source>
</evidence>
<dbReference type="InterPro" id="IPR013196">
    <property type="entry name" value="HTH_11"/>
</dbReference>
<dbReference type="PANTHER" id="PTHR34580">
    <property type="match status" value="1"/>
</dbReference>
<dbReference type="PROSITE" id="PS51000">
    <property type="entry name" value="HTH_DEOR_2"/>
    <property type="match status" value="1"/>
</dbReference>
<evidence type="ECO:0000313" key="4">
    <source>
        <dbReference type="EMBL" id="TCZ78246.1"/>
    </source>
</evidence>
<comment type="caution">
    <text evidence="4">The sequence shown here is derived from an EMBL/GenBank/DDBJ whole genome shotgun (WGS) entry which is preliminary data.</text>
</comment>
<dbReference type="PIRSF" id="PIRSF016838">
    <property type="entry name" value="PafC"/>
    <property type="match status" value="1"/>
</dbReference>
<dbReference type="InterPro" id="IPR026881">
    <property type="entry name" value="WYL_dom"/>
</dbReference>
<organism evidence="4 5">
    <name type="scientific">Paenibacillus albiflavus</name>
    <dbReference type="NCBI Taxonomy" id="2545760"/>
    <lineage>
        <taxon>Bacteria</taxon>
        <taxon>Bacillati</taxon>
        <taxon>Bacillota</taxon>
        <taxon>Bacilli</taxon>
        <taxon>Bacillales</taxon>
        <taxon>Paenibacillaceae</taxon>
        <taxon>Paenibacillus</taxon>
    </lineage>
</organism>
<sequence>MKLERMMAITILLLNRKRVQAQELADRMEVSLRTIYRDLESLNLAGIPIVSYTGAEGGYEIMDSFRLDRQMLSFDELVALSTALRGLQSTQVLDQSNMDRLLNKVGALISQTEQGRFTEREQVLVDFTPWRNSDTERIKYASLQQAIHANKLIQFSYTDGQGSESERTIEPMGLVLKRYAWYLHGYCLSREDYRIFKLSRISNLQMLAESYNRRTVTLNELNERMGIPPAISKQTFDLVLQFADEAKVAAVDYFDESTIEKLPDGSLLVRTTLPNEKWLIGFLLRYKTSIRVLEPAHIAAEVRRTALKIAAMYPDADPIDVDSLQNH</sequence>
<accession>A0A4R4EE14</accession>
<keyword evidence="1" id="KW-0805">Transcription regulation</keyword>
<dbReference type="GO" id="GO:0003700">
    <property type="term" value="F:DNA-binding transcription factor activity"/>
    <property type="evidence" value="ECO:0007669"/>
    <property type="project" value="InterPro"/>
</dbReference>
<evidence type="ECO:0000256" key="2">
    <source>
        <dbReference type="ARBA" id="ARBA00023163"/>
    </source>
</evidence>
<protein>
    <submittedName>
        <fullName evidence="4">YafY family transcriptional regulator</fullName>
    </submittedName>
</protein>
<dbReference type="SUPFAM" id="SSF46785">
    <property type="entry name" value="Winged helix' DNA-binding domain"/>
    <property type="match status" value="1"/>
</dbReference>
<dbReference type="EMBL" id="SKFG01000006">
    <property type="protein sequence ID" value="TCZ78246.1"/>
    <property type="molecule type" value="Genomic_DNA"/>
</dbReference>
<reference evidence="4 5" key="1">
    <citation type="submission" date="2019-03" db="EMBL/GenBank/DDBJ databases">
        <authorList>
            <person name="Kim M.K.M."/>
        </authorList>
    </citation>
    <scope>NUCLEOTIDE SEQUENCE [LARGE SCALE GENOMIC DNA]</scope>
    <source>
        <strain evidence="4 5">18JY21-1</strain>
    </source>
</reference>
<dbReference type="InterPro" id="IPR051534">
    <property type="entry name" value="CBASS_pafABC_assoc_protein"/>
</dbReference>
<gene>
    <name evidence="4" type="ORF">E0485_08985</name>
</gene>
<dbReference type="InterPro" id="IPR057727">
    <property type="entry name" value="WCX_dom"/>
</dbReference>
<dbReference type="Pfam" id="PF25583">
    <property type="entry name" value="WCX"/>
    <property type="match status" value="1"/>
</dbReference>
<dbReference type="RefSeq" id="WP_132417683.1">
    <property type="nucleotide sequence ID" value="NZ_SKFG01000006.1"/>
</dbReference>
<evidence type="ECO:0000259" key="3">
    <source>
        <dbReference type="PROSITE" id="PS51000"/>
    </source>
</evidence>
<feature type="domain" description="HTH deoR-type" evidence="3">
    <location>
        <begin position="2"/>
        <end position="57"/>
    </location>
</feature>
<dbReference type="Gene3D" id="1.10.10.10">
    <property type="entry name" value="Winged helix-like DNA-binding domain superfamily/Winged helix DNA-binding domain"/>
    <property type="match status" value="1"/>
</dbReference>
<dbReference type="Proteomes" id="UP000295418">
    <property type="component" value="Unassembled WGS sequence"/>
</dbReference>
<dbReference type="InterPro" id="IPR036390">
    <property type="entry name" value="WH_DNA-bd_sf"/>
</dbReference>
<keyword evidence="2" id="KW-0804">Transcription</keyword>
<name>A0A4R4EE14_9BACL</name>
<keyword evidence="5" id="KW-1185">Reference proteome</keyword>
<proteinExistence type="predicted"/>
<dbReference type="Pfam" id="PF13280">
    <property type="entry name" value="WYL"/>
    <property type="match status" value="1"/>
</dbReference>
<dbReference type="AlphaFoldDB" id="A0A4R4EE14"/>
<dbReference type="InterPro" id="IPR001034">
    <property type="entry name" value="DeoR_HTH"/>
</dbReference>
<dbReference type="Pfam" id="PF08279">
    <property type="entry name" value="HTH_11"/>
    <property type="match status" value="1"/>
</dbReference>
<dbReference type="InterPro" id="IPR036388">
    <property type="entry name" value="WH-like_DNA-bd_sf"/>
</dbReference>